<comment type="caution">
    <text evidence="4">The sequence shown here is derived from an EMBL/GenBank/DDBJ whole genome shotgun (WGS) entry which is preliminary data.</text>
</comment>
<gene>
    <name evidence="4" type="ORF">LCGC14_1971750</name>
</gene>
<evidence type="ECO:0000313" key="4">
    <source>
        <dbReference type="EMBL" id="KKL83736.1"/>
    </source>
</evidence>
<name>A0A0F9FZM5_9ZZZZ</name>
<dbReference type="EMBL" id="LAZR01021898">
    <property type="protein sequence ID" value="KKL83736.1"/>
    <property type="molecule type" value="Genomic_DNA"/>
</dbReference>
<dbReference type="PANTHER" id="PTHR45024">
    <property type="entry name" value="DEHYDROGENASES, SHORT CHAIN"/>
    <property type="match status" value="1"/>
</dbReference>
<evidence type="ECO:0000256" key="1">
    <source>
        <dbReference type="ARBA" id="ARBA00006484"/>
    </source>
</evidence>
<evidence type="ECO:0000256" key="2">
    <source>
        <dbReference type="ARBA" id="ARBA00023002"/>
    </source>
</evidence>
<keyword evidence="2" id="KW-0560">Oxidoreductase</keyword>
<sequence length="313" mass="34185">MGMLDGKVALITGSGRGVGREEALVMAKEGCNLVINDIGGGASHVERDIKIADSVVEECKALGVKAIANYDSVVDYNKAKGMIDQAIAEFGKLDIVVNNAGVLRDRMIFNMTEEEFDLVIAVHLKGTFNLTRHSASYFRERGKSDESLGNFGRIINTASDSGLYGNVGQSNYGAAKSGIASFTTIIARELAKYATVNCVVPSARTRMTTDLTPRMGDYMKAKTAEGFDIFHPSHFAPLVGYLASDEAKGINGEVFRCIADKVWVYRGWRAVKKISNNWQPFTPQILAERFPELMKDLPSKREGAVSQEELNTP</sequence>
<comment type="similarity">
    <text evidence="1">Belongs to the short-chain dehydrogenases/reductases (SDR) family.</text>
</comment>
<dbReference type="GO" id="GO:0016491">
    <property type="term" value="F:oxidoreductase activity"/>
    <property type="evidence" value="ECO:0007669"/>
    <property type="project" value="UniProtKB-KW"/>
</dbReference>
<dbReference type="InterPro" id="IPR057326">
    <property type="entry name" value="KR_dom"/>
</dbReference>
<proteinExistence type="inferred from homology"/>
<protein>
    <recommendedName>
        <fullName evidence="3">Ketoreductase domain-containing protein</fullName>
    </recommendedName>
</protein>
<reference evidence="4" key="1">
    <citation type="journal article" date="2015" name="Nature">
        <title>Complex archaea that bridge the gap between prokaryotes and eukaryotes.</title>
        <authorList>
            <person name="Spang A."/>
            <person name="Saw J.H."/>
            <person name="Jorgensen S.L."/>
            <person name="Zaremba-Niedzwiedzka K."/>
            <person name="Martijn J."/>
            <person name="Lind A.E."/>
            <person name="van Eijk R."/>
            <person name="Schleper C."/>
            <person name="Guy L."/>
            <person name="Ettema T.J."/>
        </authorList>
    </citation>
    <scope>NUCLEOTIDE SEQUENCE</scope>
</reference>
<dbReference type="InterPro" id="IPR002347">
    <property type="entry name" value="SDR_fam"/>
</dbReference>
<dbReference type="PANTHER" id="PTHR45024:SF2">
    <property type="entry name" value="SCP2 DOMAIN-CONTAINING PROTEIN"/>
    <property type="match status" value="1"/>
</dbReference>
<accession>A0A0F9FZM5</accession>
<dbReference type="PRINTS" id="PR00081">
    <property type="entry name" value="GDHRDH"/>
</dbReference>
<dbReference type="InterPro" id="IPR036291">
    <property type="entry name" value="NAD(P)-bd_dom_sf"/>
</dbReference>
<dbReference type="PRINTS" id="PR00080">
    <property type="entry name" value="SDRFAMILY"/>
</dbReference>
<evidence type="ECO:0000259" key="3">
    <source>
        <dbReference type="SMART" id="SM00822"/>
    </source>
</evidence>
<dbReference type="Pfam" id="PF00106">
    <property type="entry name" value="adh_short"/>
    <property type="match status" value="1"/>
</dbReference>
<dbReference type="PROSITE" id="PS00061">
    <property type="entry name" value="ADH_SHORT"/>
    <property type="match status" value="1"/>
</dbReference>
<dbReference type="Gene3D" id="3.40.50.720">
    <property type="entry name" value="NAD(P)-binding Rossmann-like Domain"/>
    <property type="match status" value="2"/>
</dbReference>
<organism evidence="4">
    <name type="scientific">marine sediment metagenome</name>
    <dbReference type="NCBI Taxonomy" id="412755"/>
    <lineage>
        <taxon>unclassified sequences</taxon>
        <taxon>metagenomes</taxon>
        <taxon>ecological metagenomes</taxon>
    </lineage>
</organism>
<dbReference type="InterPro" id="IPR051687">
    <property type="entry name" value="Peroxisomal_Beta-Oxidation"/>
</dbReference>
<dbReference type="InterPro" id="IPR020904">
    <property type="entry name" value="Sc_DH/Rdtase_CS"/>
</dbReference>
<dbReference type="SUPFAM" id="SSF51735">
    <property type="entry name" value="NAD(P)-binding Rossmann-fold domains"/>
    <property type="match status" value="1"/>
</dbReference>
<feature type="domain" description="Ketoreductase" evidence="3">
    <location>
        <begin position="7"/>
        <end position="218"/>
    </location>
</feature>
<dbReference type="AlphaFoldDB" id="A0A0F9FZM5"/>
<dbReference type="SMART" id="SM00822">
    <property type="entry name" value="PKS_KR"/>
    <property type="match status" value="1"/>
</dbReference>